<proteinExistence type="predicted"/>
<dbReference type="AlphaFoldDB" id="A0ABD1ZPI8"/>
<evidence type="ECO:0000313" key="2">
    <source>
        <dbReference type="EMBL" id="KAL2653370.1"/>
    </source>
</evidence>
<dbReference type="EMBL" id="JBHFFA010000001">
    <property type="protein sequence ID" value="KAL2653370.1"/>
    <property type="molecule type" value="Genomic_DNA"/>
</dbReference>
<feature type="compositionally biased region" description="Basic and acidic residues" evidence="1">
    <location>
        <begin position="22"/>
        <end position="31"/>
    </location>
</feature>
<protein>
    <submittedName>
        <fullName evidence="2">Uncharacterized protein</fullName>
    </submittedName>
</protein>
<sequence length="86" mass="9943">MGEEEDEDDKEGMIDLSSGEEQEAKRKEETNYAKGTLQAPETDIIDNFRKSMPYGEEGNWKEEKLKLQMEAWKATSDKIQAKIEIE</sequence>
<keyword evidence="3" id="KW-1185">Reference proteome</keyword>
<evidence type="ECO:0000313" key="3">
    <source>
        <dbReference type="Proteomes" id="UP001605036"/>
    </source>
</evidence>
<gene>
    <name evidence="2" type="ORF">R1flu_021498</name>
</gene>
<name>A0ABD1ZPI8_9MARC</name>
<evidence type="ECO:0000256" key="1">
    <source>
        <dbReference type="SAM" id="MobiDB-lite"/>
    </source>
</evidence>
<feature type="region of interest" description="Disordered" evidence="1">
    <location>
        <begin position="1"/>
        <end position="39"/>
    </location>
</feature>
<accession>A0ABD1ZPI8</accession>
<dbReference type="Proteomes" id="UP001605036">
    <property type="component" value="Unassembled WGS sequence"/>
</dbReference>
<comment type="caution">
    <text evidence="2">The sequence shown here is derived from an EMBL/GenBank/DDBJ whole genome shotgun (WGS) entry which is preliminary data.</text>
</comment>
<feature type="compositionally biased region" description="Acidic residues" evidence="1">
    <location>
        <begin position="1"/>
        <end position="10"/>
    </location>
</feature>
<organism evidence="2 3">
    <name type="scientific">Riccia fluitans</name>
    <dbReference type="NCBI Taxonomy" id="41844"/>
    <lineage>
        <taxon>Eukaryota</taxon>
        <taxon>Viridiplantae</taxon>
        <taxon>Streptophyta</taxon>
        <taxon>Embryophyta</taxon>
        <taxon>Marchantiophyta</taxon>
        <taxon>Marchantiopsida</taxon>
        <taxon>Marchantiidae</taxon>
        <taxon>Marchantiales</taxon>
        <taxon>Ricciaceae</taxon>
        <taxon>Riccia</taxon>
    </lineage>
</organism>
<reference evidence="2 3" key="1">
    <citation type="submission" date="2024-09" db="EMBL/GenBank/DDBJ databases">
        <title>Chromosome-scale assembly of Riccia fluitans.</title>
        <authorList>
            <person name="Paukszto L."/>
            <person name="Sawicki J."/>
            <person name="Karawczyk K."/>
            <person name="Piernik-Szablinska J."/>
            <person name="Szczecinska M."/>
            <person name="Mazdziarz M."/>
        </authorList>
    </citation>
    <scope>NUCLEOTIDE SEQUENCE [LARGE SCALE GENOMIC DNA]</scope>
    <source>
        <strain evidence="2">Rf_01</strain>
        <tissue evidence="2">Aerial parts of the thallus</tissue>
    </source>
</reference>